<dbReference type="STRING" id="286156.Ppb6_03473"/>
<accession>A0A1C0TZZ3</accession>
<dbReference type="InterPro" id="IPR028082">
    <property type="entry name" value="Peripla_BP_I"/>
</dbReference>
<evidence type="ECO:0000313" key="2">
    <source>
        <dbReference type="Proteomes" id="UP000093476"/>
    </source>
</evidence>
<dbReference type="AlphaFoldDB" id="A0A1C0TZZ3"/>
<evidence type="ECO:0000313" key="1">
    <source>
        <dbReference type="EMBL" id="OCQ51252.1"/>
    </source>
</evidence>
<keyword evidence="2" id="KW-1185">Reference proteome</keyword>
<proteinExistence type="predicted"/>
<gene>
    <name evidence="1" type="primary">lsrB</name>
    <name evidence="1" type="ORF">Ppb6_03473</name>
</gene>
<dbReference type="Proteomes" id="UP000093476">
    <property type="component" value="Unassembled WGS sequence"/>
</dbReference>
<dbReference type="Gene3D" id="3.40.50.2300">
    <property type="match status" value="2"/>
</dbReference>
<dbReference type="SUPFAM" id="SSF53822">
    <property type="entry name" value="Periplasmic binding protein-like I"/>
    <property type="match status" value="1"/>
</dbReference>
<sequence>MKQFRLWDVINRDKISTHVTNKLLKKGNLSIGEKRDIPHIGTITVASNSFQGYSYDAKGNDIVVLPEWVIFTKDNINQYDF</sequence>
<dbReference type="PATRIC" id="fig|286156.4.peg.4006"/>
<reference evidence="1 2" key="1">
    <citation type="submission" date="2015-12" db="EMBL/GenBank/DDBJ databases">
        <title>Genome comparisons provide insights into the role of secondary metabolites in the pathogenic phase of the Photorhabdus life cycle.</title>
        <authorList>
            <person name="Tobias N.J."/>
            <person name="Mishra B."/>
            <person name="Gupta D.K."/>
            <person name="Thines M."/>
            <person name="Stinear T.P."/>
            <person name="Bode H.B."/>
        </authorList>
    </citation>
    <scope>NUCLEOTIDE SEQUENCE [LARGE SCALE GENOMIC DNA]</scope>
    <source>
        <strain evidence="1 2">PB68.1</strain>
    </source>
</reference>
<organism evidence="1 2">
    <name type="scientific">Photorhabdus australis subsp. thailandensis</name>
    <dbReference type="NCBI Taxonomy" id="2805096"/>
    <lineage>
        <taxon>Bacteria</taxon>
        <taxon>Pseudomonadati</taxon>
        <taxon>Pseudomonadota</taxon>
        <taxon>Gammaproteobacteria</taxon>
        <taxon>Enterobacterales</taxon>
        <taxon>Morganellaceae</taxon>
        <taxon>Photorhabdus</taxon>
    </lineage>
</organism>
<name>A0A1C0TZZ3_9GAMM</name>
<comment type="caution">
    <text evidence="1">The sequence shown here is derived from an EMBL/GenBank/DDBJ whole genome shotgun (WGS) entry which is preliminary data.</text>
</comment>
<dbReference type="EMBL" id="LOMY01000165">
    <property type="protein sequence ID" value="OCQ51252.1"/>
    <property type="molecule type" value="Genomic_DNA"/>
</dbReference>
<protein>
    <submittedName>
        <fullName evidence="1">Autoinducer 2-binding protein LsrB</fullName>
    </submittedName>
</protein>